<keyword evidence="9 13" id="KW-0547">Nucleotide-binding</keyword>
<dbReference type="Gene3D" id="3.90.870.10">
    <property type="entry name" value="DHBP synthase"/>
    <property type="match status" value="1"/>
</dbReference>
<evidence type="ECO:0000256" key="12">
    <source>
        <dbReference type="ARBA" id="ARBA00048366"/>
    </source>
</evidence>
<dbReference type="AlphaFoldDB" id="A0A0M0G0B5"/>
<evidence type="ECO:0000256" key="2">
    <source>
        <dbReference type="ARBA" id="ARBA00007663"/>
    </source>
</evidence>
<dbReference type="OrthoDB" id="9814580at2"/>
<comment type="function">
    <text evidence="13">Required for the formation of a threonylcarbamoyl group on adenosine at position 37 (t(6)A37) in tRNAs that read codons beginning with adenine.</text>
</comment>
<evidence type="ECO:0000256" key="6">
    <source>
        <dbReference type="ARBA" id="ARBA00022679"/>
    </source>
</evidence>
<dbReference type="NCBIfam" id="TIGR00057">
    <property type="entry name" value="L-threonylcarbamoyladenylate synthase"/>
    <property type="match status" value="1"/>
</dbReference>
<feature type="binding site" evidence="14">
    <location>
        <position position="69"/>
    </location>
    <ligand>
        <name>ATP</name>
        <dbReference type="ChEBI" id="CHEBI:30616"/>
    </ligand>
</feature>
<feature type="binding site" evidence="14">
    <location>
        <position position="151"/>
    </location>
    <ligand>
        <name>ATP</name>
        <dbReference type="ChEBI" id="CHEBI:30616"/>
    </ligand>
</feature>
<dbReference type="Gene3D" id="3.40.50.11030">
    <property type="entry name" value="Threonylcarbamoyl-AMP synthase, C-terminal domain"/>
    <property type="match status" value="1"/>
</dbReference>
<dbReference type="InterPro" id="IPR017945">
    <property type="entry name" value="DHBP_synth_RibB-like_a/b_dom"/>
</dbReference>
<dbReference type="PANTHER" id="PTHR17490">
    <property type="entry name" value="SUA5"/>
    <property type="match status" value="1"/>
</dbReference>
<feature type="binding site" evidence="14">
    <location>
        <position position="203"/>
    </location>
    <ligand>
        <name>ATP</name>
        <dbReference type="ChEBI" id="CHEBI:30616"/>
    </ligand>
</feature>
<dbReference type="EMBL" id="LGUE01000008">
    <property type="protein sequence ID" value="KON83022.1"/>
    <property type="molecule type" value="Genomic_DNA"/>
</dbReference>
<evidence type="ECO:0000256" key="10">
    <source>
        <dbReference type="ARBA" id="ARBA00022840"/>
    </source>
</evidence>
<feature type="binding site" evidence="14">
    <location>
        <position position="65"/>
    </location>
    <ligand>
        <name>ATP</name>
        <dbReference type="ChEBI" id="CHEBI:30616"/>
    </ligand>
</feature>
<feature type="binding site" evidence="14">
    <location>
        <position position="189"/>
    </location>
    <ligand>
        <name>L-threonine</name>
        <dbReference type="ChEBI" id="CHEBI:57926"/>
    </ligand>
</feature>
<organism evidence="16 17">
    <name type="scientific">Rossellomorea marisflavi</name>
    <dbReference type="NCBI Taxonomy" id="189381"/>
    <lineage>
        <taxon>Bacteria</taxon>
        <taxon>Bacillati</taxon>
        <taxon>Bacillota</taxon>
        <taxon>Bacilli</taxon>
        <taxon>Bacillales</taxon>
        <taxon>Bacillaceae</taxon>
        <taxon>Rossellomorea</taxon>
    </lineage>
</organism>
<dbReference type="Proteomes" id="UP000037405">
    <property type="component" value="Unassembled WGS sequence"/>
</dbReference>
<keyword evidence="6 13" id="KW-0808">Transferase</keyword>
<evidence type="ECO:0000256" key="8">
    <source>
        <dbReference type="ARBA" id="ARBA00022695"/>
    </source>
</evidence>
<dbReference type="EC" id="2.7.7.87" evidence="3 13"/>
<feature type="domain" description="YrdC-like" evidence="15">
    <location>
        <begin position="20"/>
        <end position="207"/>
    </location>
</feature>
<dbReference type="PROSITE" id="PS51163">
    <property type="entry name" value="YRDC"/>
    <property type="match status" value="1"/>
</dbReference>
<dbReference type="Pfam" id="PF03481">
    <property type="entry name" value="Sua5_C"/>
    <property type="match status" value="1"/>
</dbReference>
<dbReference type="SUPFAM" id="SSF55821">
    <property type="entry name" value="YrdC/RibB"/>
    <property type="match status" value="1"/>
</dbReference>
<reference evidence="17" key="1">
    <citation type="submission" date="2015-07" db="EMBL/GenBank/DDBJ databases">
        <title>Fjat-14235 jcm11544.</title>
        <authorList>
            <person name="Liu B."/>
            <person name="Wang J."/>
            <person name="Zhu Y."/>
            <person name="Liu G."/>
            <person name="Chen Q."/>
            <person name="Chen Z."/>
            <person name="Lan J."/>
            <person name="Che J."/>
            <person name="Ge C."/>
            <person name="Shi H."/>
            <person name="Pan Z."/>
            <person name="Liu X."/>
        </authorList>
    </citation>
    <scope>NUCLEOTIDE SEQUENCE [LARGE SCALE GENOMIC DNA]</scope>
    <source>
        <strain evidence="17">JCM 11544</strain>
    </source>
</reference>
<dbReference type="PATRIC" id="fig|189381.12.peg.3413"/>
<dbReference type="GO" id="GO:0005524">
    <property type="term" value="F:ATP binding"/>
    <property type="evidence" value="ECO:0007669"/>
    <property type="project" value="UniProtKB-UniRule"/>
</dbReference>
<dbReference type="GO" id="GO:0006450">
    <property type="term" value="P:regulation of translational fidelity"/>
    <property type="evidence" value="ECO:0007669"/>
    <property type="project" value="TreeGrafter"/>
</dbReference>
<comment type="catalytic activity">
    <reaction evidence="12 13">
        <text>L-threonine + hydrogencarbonate + ATP = L-threonylcarbamoyladenylate + diphosphate + H2O</text>
        <dbReference type="Rhea" id="RHEA:36407"/>
        <dbReference type="ChEBI" id="CHEBI:15377"/>
        <dbReference type="ChEBI" id="CHEBI:17544"/>
        <dbReference type="ChEBI" id="CHEBI:30616"/>
        <dbReference type="ChEBI" id="CHEBI:33019"/>
        <dbReference type="ChEBI" id="CHEBI:57926"/>
        <dbReference type="ChEBI" id="CHEBI:73682"/>
        <dbReference type="EC" id="2.7.7.87"/>
    </reaction>
</comment>
<evidence type="ECO:0000256" key="3">
    <source>
        <dbReference type="ARBA" id="ARBA00012584"/>
    </source>
</evidence>
<dbReference type="GO" id="GO:0003725">
    <property type="term" value="F:double-stranded RNA binding"/>
    <property type="evidence" value="ECO:0007669"/>
    <property type="project" value="UniProtKB-UniRule"/>
</dbReference>
<proteinExistence type="inferred from homology"/>
<accession>A0A0M0G0B5</accession>
<keyword evidence="10 13" id="KW-0067">ATP-binding</keyword>
<protein>
    <recommendedName>
        <fullName evidence="4 13">Threonylcarbamoyl-AMP synthase</fullName>
        <shortName evidence="13">TC-AMP synthase</shortName>
        <ecNumber evidence="3 13">2.7.7.87</ecNumber>
    </recommendedName>
    <alternativeName>
        <fullName evidence="11 13">L-threonylcarbamoyladenylate synthase</fullName>
    </alternativeName>
</protein>
<dbReference type="InterPro" id="IPR010923">
    <property type="entry name" value="T(6)A37_SUA5"/>
</dbReference>
<evidence type="ECO:0000256" key="4">
    <source>
        <dbReference type="ARBA" id="ARBA00015492"/>
    </source>
</evidence>
<dbReference type="GO" id="GO:0061710">
    <property type="term" value="F:L-threonylcarbamoyladenylate synthase"/>
    <property type="evidence" value="ECO:0007669"/>
    <property type="project" value="UniProtKB-EC"/>
</dbReference>
<dbReference type="FunFam" id="3.90.870.10:FF:000008">
    <property type="entry name" value="Threonylcarbamoyl-AMP synthase"/>
    <property type="match status" value="1"/>
</dbReference>
<dbReference type="RefSeq" id="WP_053429656.1">
    <property type="nucleotide sequence ID" value="NZ_LGUE01000008.1"/>
</dbReference>
<dbReference type="Pfam" id="PF01300">
    <property type="entry name" value="Sua5_yciO_yrdC"/>
    <property type="match status" value="1"/>
</dbReference>
<comment type="caution">
    <text evidence="16">The sequence shown here is derived from an EMBL/GenBank/DDBJ whole genome shotgun (WGS) entry which is preliminary data.</text>
</comment>
<sequence>MNTMMKIWNVENDVGNQKSYPQIVDAAVHLRKNETVAFPTETVYGLGANATSDEAVEKIFLAKGRPSDNPLIVHIANKQQLTELVEEIPDKAHLLMDAYWPGPLTLIFKNKPGVFSKRVTAGLDSVGIRMPDHPVALSLIEESGLPIAAPSANRSGRPSPTTAHHVIEDLDGKIAGVVDAGETGVGVESTVVDCTSDIPVVLRPGGVTRDQLEEVVGRVDVDPSLKEGKGAPKSPGMKYTHYAPDAPVYLVEGTREDIQKLVDARRREGLRVGVLTTEESASLYEAEVILTAGSRNDLLSVAHHLYDTLRAFNKYELDIIYSEVFPEEGVGLAVMNRLQKAAGHRILRP</sequence>
<dbReference type="GO" id="GO:0005737">
    <property type="term" value="C:cytoplasm"/>
    <property type="evidence" value="ECO:0007669"/>
    <property type="project" value="UniProtKB-SubCell"/>
</dbReference>
<name>A0A0M0G0B5_9BACI</name>
<dbReference type="GO" id="GO:0000049">
    <property type="term" value="F:tRNA binding"/>
    <property type="evidence" value="ECO:0007669"/>
    <property type="project" value="TreeGrafter"/>
</dbReference>
<feature type="binding site" evidence="14">
    <location>
        <position position="159"/>
    </location>
    <ligand>
        <name>ATP</name>
        <dbReference type="ChEBI" id="CHEBI:30616"/>
    </ligand>
</feature>
<feature type="binding site" evidence="14">
    <location>
        <position position="74"/>
    </location>
    <ligand>
        <name>L-threonine</name>
        <dbReference type="ChEBI" id="CHEBI:57926"/>
    </ligand>
</feature>
<dbReference type="STRING" id="189381.GCA_900166615_00325"/>
<feature type="binding site" evidence="14">
    <location>
        <position position="129"/>
    </location>
    <ligand>
        <name>L-threonine</name>
        <dbReference type="ChEBI" id="CHEBI:57926"/>
    </ligand>
</feature>
<feature type="binding site" evidence="14">
    <location>
        <position position="149"/>
    </location>
    <ligand>
        <name>L-threonine</name>
        <dbReference type="ChEBI" id="CHEBI:57926"/>
    </ligand>
</feature>
<evidence type="ECO:0000256" key="11">
    <source>
        <dbReference type="ARBA" id="ARBA00029774"/>
    </source>
</evidence>
<dbReference type="InterPro" id="IPR006070">
    <property type="entry name" value="Sua5-like_dom"/>
</dbReference>
<keyword evidence="8 13" id="KW-0548">Nucleotidyltransferase</keyword>
<dbReference type="InterPro" id="IPR050156">
    <property type="entry name" value="TC-AMP_synthase_SUA5"/>
</dbReference>
<dbReference type="PIRSF" id="PIRSF004930">
    <property type="entry name" value="Tln_factor_SUA5"/>
    <property type="match status" value="1"/>
</dbReference>
<keyword evidence="17" id="KW-1185">Reference proteome</keyword>
<evidence type="ECO:0000256" key="9">
    <source>
        <dbReference type="ARBA" id="ARBA00022741"/>
    </source>
</evidence>
<dbReference type="InterPro" id="IPR038385">
    <property type="entry name" value="Sua5/YwlC_C"/>
</dbReference>
<keyword evidence="7 13" id="KW-0819">tRNA processing</keyword>
<evidence type="ECO:0000256" key="1">
    <source>
        <dbReference type="ARBA" id="ARBA00004496"/>
    </source>
</evidence>
<dbReference type="InterPro" id="IPR005145">
    <property type="entry name" value="Sua5_C"/>
</dbReference>
<dbReference type="GO" id="GO:0008033">
    <property type="term" value="P:tRNA processing"/>
    <property type="evidence" value="ECO:0007669"/>
    <property type="project" value="UniProtKB-KW"/>
</dbReference>
<keyword evidence="5 13" id="KW-0963">Cytoplasm</keyword>
<evidence type="ECO:0000256" key="5">
    <source>
        <dbReference type="ARBA" id="ARBA00022490"/>
    </source>
</evidence>
<gene>
    <name evidence="16" type="ORF">AF331_19480</name>
</gene>
<evidence type="ECO:0000259" key="15">
    <source>
        <dbReference type="PROSITE" id="PS51163"/>
    </source>
</evidence>
<comment type="subcellular location">
    <subcellularLocation>
        <location evidence="1 13">Cytoplasm</location>
    </subcellularLocation>
</comment>
<evidence type="ECO:0000256" key="14">
    <source>
        <dbReference type="PIRSR" id="PIRSR004930-1"/>
    </source>
</evidence>
<comment type="similarity">
    <text evidence="2 13">Belongs to the SUA5 family.</text>
</comment>
<evidence type="ECO:0000256" key="13">
    <source>
        <dbReference type="PIRNR" id="PIRNR004930"/>
    </source>
</evidence>
<evidence type="ECO:0000313" key="16">
    <source>
        <dbReference type="EMBL" id="KON83022.1"/>
    </source>
</evidence>
<dbReference type="PANTHER" id="PTHR17490:SF16">
    <property type="entry name" value="THREONYLCARBAMOYL-AMP SYNTHASE"/>
    <property type="match status" value="1"/>
</dbReference>
<evidence type="ECO:0000313" key="17">
    <source>
        <dbReference type="Proteomes" id="UP000037405"/>
    </source>
</evidence>
<feature type="binding site" evidence="14">
    <location>
        <position position="242"/>
    </location>
    <ligand>
        <name>ATP</name>
        <dbReference type="ChEBI" id="CHEBI:30616"/>
    </ligand>
</feature>
<evidence type="ECO:0000256" key="7">
    <source>
        <dbReference type="ARBA" id="ARBA00022694"/>
    </source>
</evidence>
<dbReference type="FunFam" id="3.40.50.11030:FF:000001">
    <property type="entry name" value="Threonylcarbamoyl-AMP synthase"/>
    <property type="match status" value="1"/>
</dbReference>
<feature type="binding site" evidence="14">
    <location>
        <position position="42"/>
    </location>
    <ligand>
        <name>L-threonine</name>
        <dbReference type="ChEBI" id="CHEBI:57926"/>
    </ligand>
</feature>